<organism evidence="3 4">
    <name type="scientific">Roseateles violae</name>
    <dbReference type="NCBI Taxonomy" id="3058042"/>
    <lineage>
        <taxon>Bacteria</taxon>
        <taxon>Pseudomonadati</taxon>
        <taxon>Pseudomonadota</taxon>
        <taxon>Betaproteobacteria</taxon>
        <taxon>Burkholderiales</taxon>
        <taxon>Sphaerotilaceae</taxon>
        <taxon>Roseateles</taxon>
    </lineage>
</organism>
<keyword evidence="4" id="KW-1185">Reference proteome</keyword>
<gene>
    <name evidence="3" type="primary">flgJ</name>
    <name evidence="3" type="ORF">QWJ38_14795</name>
</gene>
<evidence type="ECO:0000259" key="2">
    <source>
        <dbReference type="SMART" id="SM00047"/>
    </source>
</evidence>
<dbReference type="PRINTS" id="PR01002">
    <property type="entry name" value="FLGFLGJ"/>
</dbReference>
<feature type="domain" description="Mannosyl-glycoprotein endo-beta-N-acetylglucosamidase-like" evidence="2">
    <location>
        <begin position="81"/>
        <end position="235"/>
    </location>
</feature>
<protein>
    <submittedName>
        <fullName evidence="3">Flagellar assembly peptidoglycan hydrolase FlgJ</fullName>
    </submittedName>
</protein>
<dbReference type="InterPro" id="IPR023346">
    <property type="entry name" value="Lysozyme-like_dom_sf"/>
</dbReference>
<dbReference type="Proteomes" id="UP001228044">
    <property type="component" value="Unassembled WGS sequence"/>
</dbReference>
<dbReference type="SMART" id="SM00047">
    <property type="entry name" value="LYZ2"/>
    <property type="match status" value="1"/>
</dbReference>
<keyword evidence="3" id="KW-0282">Flagellum</keyword>
<dbReference type="SUPFAM" id="SSF53955">
    <property type="entry name" value="Lysozyme-like"/>
    <property type="match status" value="1"/>
</dbReference>
<evidence type="ECO:0000256" key="1">
    <source>
        <dbReference type="ARBA" id="ARBA00022801"/>
    </source>
</evidence>
<accession>A0ABT8DWZ7</accession>
<dbReference type="EMBL" id="JAUHHC010000004">
    <property type="protein sequence ID" value="MDN3921559.1"/>
    <property type="molecule type" value="Genomic_DNA"/>
</dbReference>
<dbReference type="Gene3D" id="1.10.530.10">
    <property type="match status" value="1"/>
</dbReference>
<sequence length="238" mass="24881">MRSSDYVGFGLHATAATGSTAPSANGAAASGLFRELHGEVMRFIENGSSSAGAAGKPGAAALSPEGQWSQARVQQALAGGDESVNAEQQAFLQQVAPWAEEAGAKLGVAPDLLAAQAALESGWGQRPIRQADGSSSHNLFGIKAGASWRGEVAQALTTEYEQGQPLTRREGFRAYPDQAAAFRDFTQLLLDNPRYRGALQTGSDAQAYAQGLQRGGYASDPAYADKLQRVAARIQAGR</sequence>
<reference evidence="3 4" key="1">
    <citation type="submission" date="2023-06" db="EMBL/GenBank/DDBJ databases">
        <title>Pelomonas sp. PFR6 16S ribosomal RNA gene Genome sequencing and assembly.</title>
        <authorList>
            <person name="Woo H."/>
        </authorList>
    </citation>
    <scope>NUCLEOTIDE SEQUENCE [LARGE SCALE GENOMIC DNA]</scope>
    <source>
        <strain evidence="3 4">PFR6</strain>
    </source>
</reference>
<dbReference type="InterPro" id="IPR051056">
    <property type="entry name" value="Glycosyl_Hydrolase_73"/>
</dbReference>
<name>A0ABT8DWZ7_9BURK</name>
<dbReference type="InterPro" id="IPR013377">
    <property type="entry name" value="FlgJ"/>
</dbReference>
<dbReference type="Gene3D" id="2.10.70.40">
    <property type="entry name" value="peptidoglycan hydrolase"/>
    <property type="match status" value="1"/>
</dbReference>
<evidence type="ECO:0000313" key="3">
    <source>
        <dbReference type="EMBL" id="MDN3921559.1"/>
    </source>
</evidence>
<keyword evidence="3" id="KW-0966">Cell projection</keyword>
<dbReference type="GO" id="GO:0016787">
    <property type="term" value="F:hydrolase activity"/>
    <property type="evidence" value="ECO:0007669"/>
    <property type="project" value="UniProtKB-KW"/>
</dbReference>
<dbReference type="Pfam" id="PF01832">
    <property type="entry name" value="Glucosaminidase"/>
    <property type="match status" value="1"/>
</dbReference>
<evidence type="ECO:0000313" key="4">
    <source>
        <dbReference type="Proteomes" id="UP001228044"/>
    </source>
</evidence>
<proteinExistence type="predicted"/>
<comment type="caution">
    <text evidence="3">The sequence shown here is derived from an EMBL/GenBank/DDBJ whole genome shotgun (WGS) entry which is preliminary data.</text>
</comment>
<dbReference type="PANTHER" id="PTHR33308">
    <property type="entry name" value="PEPTIDOGLYCAN HYDROLASE FLGJ"/>
    <property type="match status" value="1"/>
</dbReference>
<dbReference type="RefSeq" id="WP_290359882.1">
    <property type="nucleotide sequence ID" value="NZ_JAUHHC010000004.1"/>
</dbReference>
<dbReference type="NCBIfam" id="TIGR02541">
    <property type="entry name" value="flagell_FlgJ"/>
    <property type="match status" value="1"/>
</dbReference>
<dbReference type="PANTHER" id="PTHR33308:SF9">
    <property type="entry name" value="PEPTIDOGLYCAN HYDROLASE FLGJ"/>
    <property type="match status" value="1"/>
</dbReference>
<keyword evidence="1 3" id="KW-0378">Hydrolase</keyword>
<dbReference type="InterPro" id="IPR002901">
    <property type="entry name" value="MGlyc_endo_b_GlcNAc-like_dom"/>
</dbReference>
<keyword evidence="3" id="KW-0969">Cilium</keyword>